<evidence type="ECO:0000259" key="4">
    <source>
        <dbReference type="PROSITE" id="PS50893"/>
    </source>
</evidence>
<dbReference type="PROSITE" id="PS50893">
    <property type="entry name" value="ABC_TRANSPORTER_2"/>
    <property type="match status" value="1"/>
</dbReference>
<keyword evidence="1" id="KW-0677">Repeat</keyword>
<organism evidence="5 6">
    <name type="scientific">Pseudoalteromonas aurantia 208</name>
    <dbReference type="NCBI Taxonomy" id="1314867"/>
    <lineage>
        <taxon>Bacteria</taxon>
        <taxon>Pseudomonadati</taxon>
        <taxon>Pseudomonadota</taxon>
        <taxon>Gammaproteobacteria</taxon>
        <taxon>Alteromonadales</taxon>
        <taxon>Pseudoalteromonadaceae</taxon>
        <taxon>Pseudoalteromonas</taxon>
    </lineage>
</organism>
<gene>
    <name evidence="5" type="ORF">PAUR_b0277</name>
</gene>
<proteinExistence type="predicted"/>
<keyword evidence="6" id="KW-1185">Reference proteome</keyword>
<accession>A0ABR9EH07</accession>
<evidence type="ECO:0000256" key="2">
    <source>
        <dbReference type="ARBA" id="ARBA00022741"/>
    </source>
</evidence>
<protein>
    <recommendedName>
        <fullName evidence="4">ABC transporter domain-containing protein</fullName>
    </recommendedName>
</protein>
<dbReference type="InterPro" id="IPR027417">
    <property type="entry name" value="P-loop_NTPase"/>
</dbReference>
<dbReference type="Gene3D" id="3.40.50.300">
    <property type="entry name" value="P-loop containing nucleotide triphosphate hydrolases"/>
    <property type="match status" value="2"/>
</dbReference>
<dbReference type="Pfam" id="PF00005">
    <property type="entry name" value="ABC_tran"/>
    <property type="match status" value="2"/>
</dbReference>
<dbReference type="InterPro" id="IPR003439">
    <property type="entry name" value="ABC_transporter-like_ATP-bd"/>
</dbReference>
<evidence type="ECO:0000256" key="1">
    <source>
        <dbReference type="ARBA" id="ARBA00022737"/>
    </source>
</evidence>
<feature type="domain" description="ABC transporter" evidence="4">
    <location>
        <begin position="4"/>
        <end position="239"/>
    </location>
</feature>
<keyword evidence="3" id="KW-0067">ATP-binding</keyword>
<dbReference type="SMART" id="SM00382">
    <property type="entry name" value="AAA"/>
    <property type="match status" value="2"/>
</dbReference>
<sequence>MPIFKIHNLSLQLSGGDALFHNLSWNLTASRAALVGRNGIGKSLLIKVIRGEIPPTQGDVVCHTNIGYFTQHHEEKSPTSTLTIAEFLGLSANLHALDAISMGSCDPKDFATVGDNWLLAEQLKTQLNALNISTDYWQHCRSLSGGQLARLKLWQLFNANHQALILDEPSNHLDLQGKRWLIEQLLSFSGAILIVSHDPLLLQEMTEIYELTPHGLTAFSGSYHDFLEHKGRLEQALNQQINHMKREQRKLQLATQTNHEKAQQRAAQGNALRKQGSQAKVLLDAKKDHASANTKRQKITAMQQHAKLTHKANLLLAKQTNTVLTHFALQSHVTRKRKTLIRALQLQLPYGTQSTVDLVVREGEKWHISANNGAGKSTLLNVLQQKIPATSGTLQLNATTFCLDQNYQLLKLNHSVLDNLTSLCPTLSISEARTLLAGIGFKKDHVHTITMHISGGQKMKLAMLIVSHQPNQPILLLDEPDNHLDADAKHQLASALRHYQGAILLVSHDPAFIAHVNIDHTLNL</sequence>
<name>A0ABR9EH07_9GAMM</name>
<dbReference type="RefSeq" id="WP_192509426.1">
    <property type="nucleotide sequence ID" value="NZ_AQGV01000015.1"/>
</dbReference>
<evidence type="ECO:0000256" key="3">
    <source>
        <dbReference type="ARBA" id="ARBA00022840"/>
    </source>
</evidence>
<dbReference type="EMBL" id="AQGV01000015">
    <property type="protein sequence ID" value="MBE0370281.1"/>
    <property type="molecule type" value="Genomic_DNA"/>
</dbReference>
<reference evidence="5 6" key="1">
    <citation type="submission" date="2015-03" db="EMBL/GenBank/DDBJ databases">
        <title>Genome sequence of Pseudoalteromonas aurantia.</title>
        <authorList>
            <person name="Xie B.-B."/>
            <person name="Rong J.-C."/>
            <person name="Qin Q.-L."/>
            <person name="Zhang Y.-Z."/>
        </authorList>
    </citation>
    <scope>NUCLEOTIDE SEQUENCE [LARGE SCALE GENOMIC DNA]</scope>
    <source>
        <strain evidence="5 6">208</strain>
    </source>
</reference>
<dbReference type="Proteomes" id="UP000615755">
    <property type="component" value="Unassembled WGS sequence"/>
</dbReference>
<evidence type="ECO:0000313" key="5">
    <source>
        <dbReference type="EMBL" id="MBE0370281.1"/>
    </source>
</evidence>
<dbReference type="SUPFAM" id="SSF52540">
    <property type="entry name" value="P-loop containing nucleoside triphosphate hydrolases"/>
    <property type="match status" value="2"/>
</dbReference>
<dbReference type="InterPro" id="IPR003593">
    <property type="entry name" value="AAA+_ATPase"/>
</dbReference>
<comment type="caution">
    <text evidence="5">The sequence shown here is derived from an EMBL/GenBank/DDBJ whole genome shotgun (WGS) entry which is preliminary data.</text>
</comment>
<dbReference type="PANTHER" id="PTHR19211:SF14">
    <property type="entry name" value="ATP-BINDING CASSETTE SUB-FAMILY F MEMBER 1"/>
    <property type="match status" value="1"/>
</dbReference>
<dbReference type="InterPro" id="IPR050611">
    <property type="entry name" value="ABCF"/>
</dbReference>
<dbReference type="PANTHER" id="PTHR19211">
    <property type="entry name" value="ATP-BINDING TRANSPORT PROTEIN-RELATED"/>
    <property type="match status" value="1"/>
</dbReference>
<keyword evidence="2" id="KW-0547">Nucleotide-binding</keyword>
<evidence type="ECO:0000313" key="6">
    <source>
        <dbReference type="Proteomes" id="UP000615755"/>
    </source>
</evidence>